<keyword evidence="3 6" id="KW-0812">Transmembrane</keyword>
<keyword evidence="4 6" id="KW-1133">Transmembrane helix</keyword>
<comment type="subcellular location">
    <subcellularLocation>
        <location evidence="1 6">Membrane</location>
        <topology evidence="1 6">Multi-pass membrane protein</topology>
    </subcellularLocation>
</comment>
<gene>
    <name evidence="9" type="ORF">J0S82_005006</name>
</gene>
<dbReference type="Pfam" id="PF04547">
    <property type="entry name" value="Anoctamin"/>
    <property type="match status" value="1"/>
</dbReference>
<comment type="caution">
    <text evidence="6">Lacks conserved residue(s) required for the propagation of feature annotation.</text>
</comment>
<reference evidence="9" key="1">
    <citation type="journal article" date="2021" name="Evol. Appl.">
        <title>The genome of the Pyrenean desman and the effects of bottlenecks and inbreeding on the genomic landscape of an endangered species.</title>
        <authorList>
            <person name="Escoda L."/>
            <person name="Castresana J."/>
        </authorList>
    </citation>
    <scope>NUCLEOTIDE SEQUENCE</scope>
    <source>
        <strain evidence="9">IBE-C5619</strain>
    </source>
</reference>
<feature type="compositionally biased region" description="Gly residues" evidence="7">
    <location>
        <begin position="338"/>
        <end position="350"/>
    </location>
</feature>
<feature type="compositionally biased region" description="Pro residues" evidence="7">
    <location>
        <begin position="467"/>
        <end position="477"/>
    </location>
</feature>
<dbReference type="EMBL" id="JAGFMF010012145">
    <property type="protein sequence ID" value="KAG8506610.1"/>
    <property type="molecule type" value="Genomic_DNA"/>
</dbReference>
<dbReference type="InterPro" id="IPR007632">
    <property type="entry name" value="Anoctamin"/>
</dbReference>
<proteinExistence type="inferred from homology"/>
<accession>A0A8J5ZTC0</accession>
<dbReference type="AlphaFoldDB" id="A0A8J5ZTC0"/>
<feature type="domain" description="Anoctamin transmembrane" evidence="8">
    <location>
        <begin position="152"/>
        <end position="298"/>
    </location>
</feature>
<dbReference type="PANTHER" id="PTHR12308">
    <property type="entry name" value="ANOCTAMIN"/>
    <property type="match status" value="1"/>
</dbReference>
<evidence type="ECO:0000259" key="8">
    <source>
        <dbReference type="Pfam" id="PF04547"/>
    </source>
</evidence>
<feature type="transmembrane region" description="Helical" evidence="6">
    <location>
        <begin position="163"/>
        <end position="185"/>
    </location>
</feature>
<protein>
    <recommendedName>
        <fullName evidence="6">Anoctamin</fullName>
    </recommendedName>
</protein>
<evidence type="ECO:0000256" key="5">
    <source>
        <dbReference type="ARBA" id="ARBA00023136"/>
    </source>
</evidence>
<evidence type="ECO:0000313" key="10">
    <source>
        <dbReference type="Proteomes" id="UP000700334"/>
    </source>
</evidence>
<comment type="caution">
    <text evidence="9">The sequence shown here is derived from an EMBL/GenBank/DDBJ whole genome shotgun (WGS) entry which is preliminary data.</text>
</comment>
<evidence type="ECO:0000256" key="6">
    <source>
        <dbReference type="RuleBase" id="RU280814"/>
    </source>
</evidence>
<dbReference type="PANTHER" id="PTHR12308:SF15">
    <property type="entry name" value="ANOCTAMIN"/>
    <property type="match status" value="1"/>
</dbReference>
<evidence type="ECO:0000313" key="9">
    <source>
        <dbReference type="EMBL" id="KAG8506610.1"/>
    </source>
</evidence>
<organism evidence="9 10">
    <name type="scientific">Galemys pyrenaicus</name>
    <name type="common">Iberian desman</name>
    <name type="synonym">Pyrenean desman</name>
    <dbReference type="NCBI Taxonomy" id="202257"/>
    <lineage>
        <taxon>Eukaryota</taxon>
        <taxon>Metazoa</taxon>
        <taxon>Chordata</taxon>
        <taxon>Craniata</taxon>
        <taxon>Vertebrata</taxon>
        <taxon>Euteleostomi</taxon>
        <taxon>Mammalia</taxon>
        <taxon>Eutheria</taxon>
        <taxon>Laurasiatheria</taxon>
        <taxon>Eulipotyphla</taxon>
        <taxon>Talpidae</taxon>
        <taxon>Galemys</taxon>
    </lineage>
</organism>
<dbReference type="GO" id="GO:0005254">
    <property type="term" value="F:chloride channel activity"/>
    <property type="evidence" value="ECO:0007669"/>
    <property type="project" value="TreeGrafter"/>
</dbReference>
<evidence type="ECO:0000256" key="1">
    <source>
        <dbReference type="ARBA" id="ARBA00004141"/>
    </source>
</evidence>
<dbReference type="InterPro" id="IPR049452">
    <property type="entry name" value="Anoctamin_TM"/>
</dbReference>
<sequence>MSKECSPASAAEHFVKLSAPWELLGFHAGELSGGRGASDPALVPQARPNPDLNGSAELLQRLRLRNPLQQHVPNKPLNFCKCPFAAPSWTGLPPSRWRLHSGFPGGDSHDSYFSNTRRHRVVPGADLNPPPLLYLYWAGWGCWHKYQPLDHIREYSGEKVAIYFAWLGFYTAWLLLTPVGTLVFISGLVTTGTNIPAEICASGGAFLTCPLCDTCATWNISEICSMAKGLAAGKAMLGQACREPSLPAPSQLGYLFDHPGTMFFSTCMSFWAMAFLEHWKQAHWDCSDFQEKEPLPGYLNFTLAPAPPAYLAQGNYTPCRSDTHQAAGGVCAGPGHTAGQGGAGRGGAGRAGAQSRPSRPSPNPAPCRYKVSPDAQGNLTLFYWKLRAVRLGFIIAFEVCVGQVQVPVQGLPPIGPRGVLPALIAWLAPGVPAALATRKKRECSLAKQALADNRQALPSVRCAGGPGPTPTTPPPAQ</sequence>
<evidence type="ECO:0000256" key="3">
    <source>
        <dbReference type="ARBA" id="ARBA00022692"/>
    </source>
</evidence>
<dbReference type="OrthoDB" id="296386at2759"/>
<keyword evidence="5 6" id="KW-0472">Membrane</keyword>
<dbReference type="GO" id="GO:0005886">
    <property type="term" value="C:plasma membrane"/>
    <property type="evidence" value="ECO:0007669"/>
    <property type="project" value="TreeGrafter"/>
</dbReference>
<keyword evidence="10" id="KW-1185">Reference proteome</keyword>
<feature type="region of interest" description="Disordered" evidence="7">
    <location>
        <begin position="338"/>
        <end position="366"/>
    </location>
</feature>
<dbReference type="Proteomes" id="UP000700334">
    <property type="component" value="Unassembled WGS sequence"/>
</dbReference>
<feature type="non-terminal residue" evidence="9">
    <location>
        <position position="1"/>
    </location>
</feature>
<name>A0A8J5ZTC0_GALPY</name>
<feature type="region of interest" description="Disordered" evidence="7">
    <location>
        <begin position="457"/>
        <end position="477"/>
    </location>
</feature>
<evidence type="ECO:0000256" key="2">
    <source>
        <dbReference type="ARBA" id="ARBA00009671"/>
    </source>
</evidence>
<comment type="similarity">
    <text evidence="2 6">Belongs to the anoctamin family.</text>
</comment>
<evidence type="ECO:0000256" key="7">
    <source>
        <dbReference type="SAM" id="MobiDB-lite"/>
    </source>
</evidence>
<evidence type="ECO:0000256" key="4">
    <source>
        <dbReference type="ARBA" id="ARBA00022989"/>
    </source>
</evidence>